<proteinExistence type="predicted"/>
<dbReference type="AlphaFoldDB" id="A0A2A5AIB9"/>
<sequence length="153" mass="16991">MKSRDRNQEARQVEMIQASTARITKEEDRKKSQSKDGIYVKGGVGMAIMMIFVSMGMYAFPDLMKSDAQLVQERSIISMEACREVFQAIGIMLSEGQTPDSTMSCPGTNIPNIIRREGNTITVSHPNPRQFGLVELYVTSDSHRVVMVGQGQG</sequence>
<keyword evidence="2" id="KW-1133">Transmembrane helix</keyword>
<evidence type="ECO:0000256" key="2">
    <source>
        <dbReference type="SAM" id="Phobius"/>
    </source>
</evidence>
<evidence type="ECO:0000256" key="1">
    <source>
        <dbReference type="SAM" id="MobiDB-lite"/>
    </source>
</evidence>
<feature type="region of interest" description="Disordered" evidence="1">
    <location>
        <begin position="1"/>
        <end position="34"/>
    </location>
</feature>
<dbReference type="EMBL" id="NVVJ01000094">
    <property type="protein sequence ID" value="PCJ18989.1"/>
    <property type="molecule type" value="Genomic_DNA"/>
</dbReference>
<feature type="compositionally biased region" description="Basic and acidic residues" evidence="1">
    <location>
        <begin position="1"/>
        <end position="12"/>
    </location>
</feature>
<accession>A0A2A5AIB9</accession>
<keyword evidence="2" id="KW-0812">Transmembrane</keyword>
<comment type="caution">
    <text evidence="3">The sequence shown here is derived from an EMBL/GenBank/DDBJ whole genome shotgun (WGS) entry which is preliminary data.</text>
</comment>
<evidence type="ECO:0000313" key="3">
    <source>
        <dbReference type="EMBL" id="PCJ18989.1"/>
    </source>
</evidence>
<keyword evidence="2" id="KW-0472">Membrane</keyword>
<organism evidence="3 4">
    <name type="scientific">SAR86 cluster bacterium</name>
    <dbReference type="NCBI Taxonomy" id="2030880"/>
    <lineage>
        <taxon>Bacteria</taxon>
        <taxon>Pseudomonadati</taxon>
        <taxon>Pseudomonadota</taxon>
        <taxon>Gammaproteobacteria</taxon>
        <taxon>SAR86 cluster</taxon>
    </lineage>
</organism>
<gene>
    <name evidence="3" type="ORF">COA96_16465</name>
</gene>
<evidence type="ECO:0000313" key="4">
    <source>
        <dbReference type="Proteomes" id="UP000218327"/>
    </source>
</evidence>
<protein>
    <submittedName>
        <fullName evidence="3">Uncharacterized protein</fullName>
    </submittedName>
</protein>
<dbReference type="Proteomes" id="UP000218327">
    <property type="component" value="Unassembled WGS sequence"/>
</dbReference>
<feature type="transmembrane region" description="Helical" evidence="2">
    <location>
        <begin position="38"/>
        <end position="60"/>
    </location>
</feature>
<feature type="compositionally biased region" description="Basic and acidic residues" evidence="1">
    <location>
        <begin position="23"/>
        <end position="34"/>
    </location>
</feature>
<name>A0A2A5AIB9_9GAMM</name>
<reference evidence="4" key="1">
    <citation type="submission" date="2017-08" db="EMBL/GenBank/DDBJ databases">
        <title>A dynamic microbial community with high functional redundancy inhabits the cold, oxic subseafloor aquifer.</title>
        <authorList>
            <person name="Tully B.J."/>
            <person name="Wheat C.G."/>
            <person name="Glazer B.T."/>
            <person name="Huber J.A."/>
        </authorList>
    </citation>
    <scope>NUCLEOTIDE SEQUENCE [LARGE SCALE GENOMIC DNA]</scope>
</reference>